<dbReference type="PANTHER" id="PTHR33383:SF1">
    <property type="entry name" value="MEMBRANE PROTEIN INSERTION EFFICIENCY FACTOR-RELATED"/>
    <property type="match status" value="1"/>
</dbReference>
<sequence>MSAWKRKRSRRRKWRKRDFCDVPACDCDIPGCDCFSLSMMLRFTAVLARTPGSGRAERAVTGAIRGYRRVSPHLPTRCRYEPTCSAYALTAIERHGLRTGLRLTAARLARCRPGVPFGTGDPVP</sequence>
<organism evidence="1 2">
    <name type="scientific">Actinoplanes aureus</name>
    <dbReference type="NCBI Taxonomy" id="2792083"/>
    <lineage>
        <taxon>Bacteria</taxon>
        <taxon>Bacillati</taxon>
        <taxon>Actinomycetota</taxon>
        <taxon>Actinomycetes</taxon>
        <taxon>Micromonosporales</taxon>
        <taxon>Micromonosporaceae</taxon>
        <taxon>Actinoplanes</taxon>
    </lineage>
</organism>
<dbReference type="SMART" id="SM01234">
    <property type="entry name" value="Haemolytic"/>
    <property type="match status" value="1"/>
</dbReference>
<name>A0A931CK93_9ACTN</name>
<dbReference type="InterPro" id="IPR002696">
    <property type="entry name" value="Membr_insert_effic_factor_YidD"/>
</dbReference>
<dbReference type="Pfam" id="PF01809">
    <property type="entry name" value="YidD"/>
    <property type="match status" value="1"/>
</dbReference>
<reference evidence="1" key="1">
    <citation type="submission" date="2020-11" db="EMBL/GenBank/DDBJ databases">
        <title>Isolation and identification of active actinomycetes.</title>
        <authorList>
            <person name="Sun X."/>
        </authorList>
    </citation>
    <scope>NUCLEOTIDE SEQUENCE</scope>
    <source>
        <strain evidence="1">NEAU-A11</strain>
    </source>
</reference>
<evidence type="ECO:0000313" key="1">
    <source>
        <dbReference type="EMBL" id="MBG0568898.1"/>
    </source>
</evidence>
<dbReference type="PANTHER" id="PTHR33383">
    <property type="entry name" value="MEMBRANE PROTEIN INSERTION EFFICIENCY FACTOR-RELATED"/>
    <property type="match status" value="1"/>
</dbReference>
<keyword evidence="2" id="KW-1185">Reference proteome</keyword>
<comment type="caution">
    <text evidence="1">The sequence shown here is derived from an EMBL/GenBank/DDBJ whole genome shotgun (WGS) entry which is preliminary data.</text>
</comment>
<protein>
    <submittedName>
        <fullName evidence="1">Membrane protein insertion efficiency factor YidD</fullName>
    </submittedName>
</protein>
<dbReference type="Proteomes" id="UP000598146">
    <property type="component" value="Unassembled WGS sequence"/>
</dbReference>
<accession>A0A931CK93</accession>
<dbReference type="RefSeq" id="WP_196420663.1">
    <property type="nucleotide sequence ID" value="NZ_JADQTO010000047.1"/>
</dbReference>
<evidence type="ECO:0000313" key="2">
    <source>
        <dbReference type="Proteomes" id="UP000598146"/>
    </source>
</evidence>
<dbReference type="EMBL" id="JADQTO010000047">
    <property type="protein sequence ID" value="MBG0568898.1"/>
    <property type="molecule type" value="Genomic_DNA"/>
</dbReference>
<proteinExistence type="predicted"/>
<gene>
    <name evidence="1" type="ORF">I4J89_46545</name>
</gene>
<dbReference type="AlphaFoldDB" id="A0A931CK93"/>
<dbReference type="NCBIfam" id="TIGR00278">
    <property type="entry name" value="membrane protein insertion efficiency factor YidD"/>
    <property type="match status" value="1"/>
</dbReference>